<comment type="caution">
    <text evidence="1">The sequence shown here is derived from an EMBL/GenBank/DDBJ whole genome shotgun (WGS) entry which is preliminary data.</text>
</comment>
<organism evidence="1">
    <name type="scientific">marine sediment metagenome</name>
    <dbReference type="NCBI Taxonomy" id="412755"/>
    <lineage>
        <taxon>unclassified sequences</taxon>
        <taxon>metagenomes</taxon>
        <taxon>ecological metagenomes</taxon>
    </lineage>
</organism>
<proteinExistence type="predicted"/>
<accession>X1IGK8</accession>
<name>X1IGK8_9ZZZZ</name>
<reference evidence="1" key="1">
    <citation type="journal article" date="2014" name="Front. Microbiol.">
        <title>High frequency of phylogenetically diverse reductive dehalogenase-homologous genes in deep subseafloor sedimentary metagenomes.</title>
        <authorList>
            <person name="Kawai M."/>
            <person name="Futagami T."/>
            <person name="Toyoda A."/>
            <person name="Takaki Y."/>
            <person name="Nishi S."/>
            <person name="Hori S."/>
            <person name="Arai W."/>
            <person name="Tsubouchi T."/>
            <person name="Morono Y."/>
            <person name="Uchiyama I."/>
            <person name="Ito T."/>
            <person name="Fujiyama A."/>
            <person name="Inagaki F."/>
            <person name="Takami H."/>
        </authorList>
    </citation>
    <scope>NUCLEOTIDE SEQUENCE</scope>
    <source>
        <strain evidence="1">Expedition CK06-06</strain>
    </source>
</reference>
<gene>
    <name evidence="1" type="ORF">S03H2_57377</name>
</gene>
<protein>
    <submittedName>
        <fullName evidence="1">Uncharacterized protein</fullName>
    </submittedName>
</protein>
<dbReference type="AlphaFoldDB" id="X1IGK8"/>
<sequence>MELEEEIKSGKVEVLQVTSEEALQLLQKAGASDQVEFPSALVEDEKGVRVCQIYRTKDITLSKCGDEIIAIREPKEETPSTPPTEKLLP</sequence>
<evidence type="ECO:0000313" key="1">
    <source>
        <dbReference type="EMBL" id="GAH80842.1"/>
    </source>
</evidence>
<dbReference type="EMBL" id="BARU01036779">
    <property type="protein sequence ID" value="GAH80842.1"/>
    <property type="molecule type" value="Genomic_DNA"/>
</dbReference>